<evidence type="ECO:0000256" key="1">
    <source>
        <dbReference type="ARBA" id="ARBA00022649"/>
    </source>
</evidence>
<dbReference type="PANTHER" id="PTHR38813:SF1">
    <property type="entry name" value="TOXIN RELE1-RELATED"/>
    <property type="match status" value="1"/>
</dbReference>
<accession>T1BNX7</accession>
<organism evidence="2">
    <name type="scientific">mine drainage metagenome</name>
    <dbReference type="NCBI Taxonomy" id="410659"/>
    <lineage>
        <taxon>unclassified sequences</taxon>
        <taxon>metagenomes</taxon>
        <taxon>ecological metagenomes</taxon>
    </lineage>
</organism>
<dbReference type="EMBL" id="AUZX01004632">
    <property type="protein sequence ID" value="EQD70288.1"/>
    <property type="molecule type" value="Genomic_DNA"/>
</dbReference>
<dbReference type="AlphaFoldDB" id="T1BNX7"/>
<sequence>ITKDAMKFLELLPGKQYKQVVSAVFGLLKNPEPNDSKKLSGYPYFRIDVGEYRVIYDFDDTLVRVLVSGKRNDDEVYRELKRKT</sequence>
<keyword evidence="1" id="KW-1277">Toxin-antitoxin system</keyword>
<comment type="caution">
    <text evidence="2">The sequence shown here is derived from an EMBL/GenBank/DDBJ whole genome shotgun (WGS) entry which is preliminary data.</text>
</comment>
<protein>
    <submittedName>
        <fullName evidence="2">Addiction module toxin, RelE</fullName>
    </submittedName>
</protein>
<name>T1BNX7_9ZZZZ</name>
<dbReference type="SUPFAM" id="SSF143011">
    <property type="entry name" value="RelE-like"/>
    <property type="match status" value="1"/>
</dbReference>
<dbReference type="InterPro" id="IPR052747">
    <property type="entry name" value="TA_system_RelE_toxin"/>
</dbReference>
<dbReference type="PANTHER" id="PTHR38813">
    <property type="match status" value="1"/>
</dbReference>
<dbReference type="Pfam" id="PF05016">
    <property type="entry name" value="ParE_toxin"/>
    <property type="match status" value="1"/>
</dbReference>
<reference evidence="2" key="2">
    <citation type="journal article" date="2014" name="ISME J.">
        <title>Microbial stratification in low pH oxic and suboxic macroscopic growths along an acid mine drainage.</title>
        <authorList>
            <person name="Mendez-Garcia C."/>
            <person name="Mesa V."/>
            <person name="Sprenger R.R."/>
            <person name="Richter M."/>
            <person name="Diez M.S."/>
            <person name="Solano J."/>
            <person name="Bargiela R."/>
            <person name="Golyshina O.V."/>
            <person name="Manteca A."/>
            <person name="Ramos J.L."/>
            <person name="Gallego J.R."/>
            <person name="Llorente I."/>
            <person name="Martins Dos Santos V.A."/>
            <person name="Jensen O.N."/>
            <person name="Pelaez A.I."/>
            <person name="Sanchez J."/>
            <person name="Ferrer M."/>
        </authorList>
    </citation>
    <scope>NUCLEOTIDE SEQUENCE</scope>
</reference>
<feature type="non-terminal residue" evidence="2">
    <location>
        <position position="1"/>
    </location>
</feature>
<gene>
    <name evidence="2" type="ORF">B1A_06373</name>
</gene>
<dbReference type="InterPro" id="IPR035093">
    <property type="entry name" value="RelE/ParE_toxin_dom_sf"/>
</dbReference>
<dbReference type="InterPro" id="IPR007712">
    <property type="entry name" value="RelE/ParE_toxin"/>
</dbReference>
<dbReference type="Gene3D" id="3.30.2310.20">
    <property type="entry name" value="RelE-like"/>
    <property type="match status" value="1"/>
</dbReference>
<proteinExistence type="predicted"/>
<evidence type="ECO:0000313" key="2">
    <source>
        <dbReference type="EMBL" id="EQD70288.1"/>
    </source>
</evidence>
<reference evidence="2" key="1">
    <citation type="submission" date="2013-08" db="EMBL/GenBank/DDBJ databases">
        <authorList>
            <person name="Mendez C."/>
            <person name="Richter M."/>
            <person name="Ferrer M."/>
            <person name="Sanchez J."/>
        </authorList>
    </citation>
    <scope>NUCLEOTIDE SEQUENCE</scope>
</reference>